<feature type="transmembrane region" description="Helical" evidence="9">
    <location>
        <begin position="1314"/>
        <end position="1333"/>
    </location>
</feature>
<dbReference type="Pfam" id="PF03034">
    <property type="entry name" value="PSS"/>
    <property type="match status" value="1"/>
</dbReference>
<accession>A0ABP9Z1E5</accession>
<evidence type="ECO:0000256" key="8">
    <source>
        <dbReference type="ARBA" id="ARBA00023136"/>
    </source>
</evidence>
<keyword evidence="3 9" id="KW-0812">Transmembrane</keyword>
<keyword evidence="2" id="KW-0813">Transport</keyword>
<dbReference type="InterPro" id="IPR011527">
    <property type="entry name" value="ABC1_TM_dom"/>
</dbReference>
<keyword evidence="4" id="KW-0677">Repeat</keyword>
<dbReference type="InterPro" id="IPR003439">
    <property type="entry name" value="ABC_transporter-like_ATP-bd"/>
</dbReference>
<dbReference type="InterPro" id="IPR036640">
    <property type="entry name" value="ABC1_TM_sf"/>
</dbReference>
<proteinExistence type="predicted"/>
<feature type="domain" description="ABC transporter" evidence="10">
    <location>
        <begin position="1681"/>
        <end position="1930"/>
    </location>
</feature>
<dbReference type="PROSITE" id="PS00211">
    <property type="entry name" value="ABC_TRANSPORTER_1"/>
    <property type="match status" value="1"/>
</dbReference>
<feature type="transmembrane region" description="Helical" evidence="9">
    <location>
        <begin position="1402"/>
        <end position="1426"/>
    </location>
</feature>
<gene>
    <name evidence="12" type="ORF">MFLAVUS_006387</name>
</gene>
<feature type="transmembrane region" description="Helical" evidence="9">
    <location>
        <begin position="583"/>
        <end position="601"/>
    </location>
</feature>
<dbReference type="InterPro" id="IPR050173">
    <property type="entry name" value="ABC_transporter_C-like"/>
</dbReference>
<feature type="transmembrane region" description="Helical" evidence="9">
    <location>
        <begin position="918"/>
        <end position="941"/>
    </location>
</feature>
<dbReference type="PROSITE" id="PS50893">
    <property type="entry name" value="ABC_TRANSPORTER_2"/>
    <property type="match status" value="2"/>
</dbReference>
<feature type="domain" description="ABC transmembrane type-1" evidence="11">
    <location>
        <begin position="1320"/>
        <end position="1640"/>
    </location>
</feature>
<feature type="transmembrane region" description="Helical" evidence="9">
    <location>
        <begin position="91"/>
        <end position="112"/>
    </location>
</feature>
<feature type="domain" description="ABC transmembrane type-1" evidence="11">
    <location>
        <begin position="698"/>
        <end position="980"/>
    </location>
</feature>
<dbReference type="SMART" id="SM00382">
    <property type="entry name" value="AAA"/>
    <property type="match status" value="2"/>
</dbReference>
<evidence type="ECO:0000313" key="13">
    <source>
        <dbReference type="Proteomes" id="UP001473302"/>
    </source>
</evidence>
<dbReference type="Proteomes" id="UP001473302">
    <property type="component" value="Unassembled WGS sequence"/>
</dbReference>
<dbReference type="Pfam" id="PF00005">
    <property type="entry name" value="ABC_tran"/>
    <property type="match status" value="2"/>
</dbReference>
<feature type="transmembrane region" description="Helical" evidence="9">
    <location>
        <begin position="364"/>
        <end position="388"/>
    </location>
</feature>
<evidence type="ECO:0000256" key="6">
    <source>
        <dbReference type="ARBA" id="ARBA00022840"/>
    </source>
</evidence>
<evidence type="ECO:0000256" key="3">
    <source>
        <dbReference type="ARBA" id="ARBA00022692"/>
    </source>
</evidence>
<dbReference type="CDD" id="cd18596">
    <property type="entry name" value="ABC_6TM_VMR1_D1_like"/>
    <property type="match status" value="1"/>
</dbReference>
<evidence type="ECO:0000256" key="2">
    <source>
        <dbReference type="ARBA" id="ARBA00022448"/>
    </source>
</evidence>
<evidence type="ECO:0000259" key="10">
    <source>
        <dbReference type="PROSITE" id="PS50893"/>
    </source>
</evidence>
<keyword evidence="5" id="KW-0547">Nucleotide-binding</keyword>
<reference evidence="12 13" key="1">
    <citation type="submission" date="2024-04" db="EMBL/GenBank/DDBJ databases">
        <title>genome sequences of Mucor flavus KT1a and Helicostylum pulchrum KT1b strains isolated from the surface of a dry-aged beef.</title>
        <authorList>
            <person name="Toyotome T."/>
            <person name="Hosono M."/>
            <person name="Torimaru M."/>
            <person name="Fukuda K."/>
            <person name="Mikami N."/>
        </authorList>
    </citation>
    <scope>NUCLEOTIDE SEQUENCE [LARGE SCALE GENOMIC DNA]</scope>
    <source>
        <strain evidence="12 13">KT1a</strain>
    </source>
</reference>
<dbReference type="EMBL" id="BAABUK010000015">
    <property type="protein sequence ID" value="GAA5812926.1"/>
    <property type="molecule type" value="Genomic_DNA"/>
</dbReference>
<keyword evidence="7 9" id="KW-1133">Transmembrane helix</keyword>
<dbReference type="Gene3D" id="1.20.1560.10">
    <property type="entry name" value="ABC transporter type 1, transmembrane domain"/>
    <property type="match status" value="2"/>
</dbReference>
<dbReference type="SUPFAM" id="SSF90123">
    <property type="entry name" value="ABC transporter transmembrane region"/>
    <property type="match status" value="2"/>
</dbReference>
<feature type="transmembrane region" description="Helical" evidence="9">
    <location>
        <begin position="1619"/>
        <end position="1636"/>
    </location>
</feature>
<sequence>MTKSEGSQPVVVAEKPIEKNTTILDEEIFHPHTLTALVILLALMFYAATRSNYENTADSIKLGLLAAVACFVFIGMLQFPDGPFVRPSKPIWRAVLSLSVLYQLCLVFLLFLNKDDARQFMKYYDPTLGIQLPERSYAGACDLTKENVLAQLDIFVIAHALGWFGKSLILRDYWFCWIISIAFELCEYSLEHQLNNFAECWWDHWILDVLVCNWLGIAVGMKFCQYFSVKQYSWVGFKEIKSLRGKAKRAVQQFTPREWTAYEWQTTSTPKNYFGTVLLLIVFLQCELNCFYLKYLLWVPPEHPINTYRLILLFLFALPGARDVYQYLSDNNCRRMGPHAWLLIFNIMTETLICLKFSENEFHASAPMVVKVGWSIVFSILFVFFPLWRFVINPVKKDELTTTDADKLPRLELWQTYTLTPCFREKYLNTILFSVLIIIPLLALFLKHVSCTRSQLQQSIQQTSAFKTYGTTDNNRAPDIFCATVTPETFAILRQPWSVYNCVRVSLSVAQLVFIVYSTLHLSFATLLAVGNIALSFAKSLKPLTDSICSQLNLVYVIDFVIQVVNIYAFYRVYDISVVNERYQYIMVTCSIDFIMLVFIMNEERFKPAKPVVTDTGRVISGEDWTSTYSKFMFSWVNEMMKKGNIMTLNDMDLLELPTQNRAKYVVALYRFQKKSAMMWGLLSSFKKPLYTQFWYCMGWSVLMFGPPYFLNKIIKFIEPNTREEPVSTAFLYVLGLFITSTGQSLCYQQALYIGRTLGIRIQSIVIGEVYAKSLRRRDESGAATAEGKKTSKLKANVNNLLSVDAKKMGELTAYVFYIYCFPVQVSICIWSLYKLLGNASLWGVIIICTSQPLTYWLSRRFQKIQHEAMACTDKRILLMDELLSAIRIVKFFAWENQFRDRVNEARDTELKAVRSRLYMFMWMGNVWFLIPVLIMVAVFYAYTCEFILTASTAFTALALFNNFKTTLDELPLITSFILQANVSLSRIDKFLQEEEVKLPDENYTSGTQIGFINNASFSWNKDGAAAEALPHVRNLNLSFPCNKLSIICGPTGSGKSTLLASLLGETYCLSGSAILPRRDDTQSIELGGAVSGIAYVAQTAWLQNASIRDNILFGLPFNKERYDNVLHMTALTRDLEILEFGDSTEVGEKGITLSGGQKQRVAVARAVYSQAKVVILDDCLSAVDAHTAKHLHEFCLSGEYMRDRTVILVTHHVSLCIQSASYVVVLEESGSVEAVGTPFDVIKTGVLGDEISKEGWADQSLSEDGESPKVPKVVSNKIKKPCGAGKLVQDEVRAEGGVSLKVYKTYYKASGGFVFWFSVIVLFCLAQTSIFGQDYWIKVWSSAYTSVKGGFPQIISESLTTQLGGYSSEQIFIALYAFIVPQSVKEFATEMKNGSAVDVGYYLGIYFAIGMLSLFLTTIRSLVLFSGSLKASKRIHSQLLDRVLRAKVRFFDTTPVGRIINRFSSDLETIDQSVAPSLYLLVYSVVATIYVIVLVSVITPAFIVPGVFVAYMFKVMGIYYLNSSRDLKRLNSVSRSPIYVQFNETIIGVATIRAFGAQRRFVEENFKRIDANNRPFIWMWATNRWLHSRVDVLGALVSFCTGAVLVMSRNWINPGLAGLSLSYALTFTRHVLWVVRMYAFNEMNMNAIERVLEYLDIEEEPATHIPGKTPRSSWPETGTVLIKNLVMKYAEDSPAVLRNISFETRPREKVGIVGRTGSGKSTLALSLFRFMDPAEGTILIDGVDIYSIGLDDLRSRLTIIPQDPVLFSGTIRSNLDPFSEYDDAVLWGALKRSHLIDSKPNSIHEGDSVASNGVSVENISLDSAVTVNGNNWSQGQRQLIALARALVKKTSLVVLDEATSSVDFDTDRQIQETIRQEFNDSTLLCIAHRIRTVADYDRILVLDHGQVKEFDTPYELILKEGGVFRQMCERSGEFSELFAIAKEKFEKNNSSS</sequence>
<dbReference type="CDD" id="cd03244">
    <property type="entry name" value="ABCC_MRP_domain2"/>
    <property type="match status" value="1"/>
</dbReference>
<comment type="caution">
    <text evidence="12">The sequence shown here is derived from an EMBL/GenBank/DDBJ whole genome shotgun (WGS) entry which is preliminary data.</text>
</comment>
<feature type="transmembrane region" description="Helical" evidence="9">
    <location>
        <begin position="273"/>
        <end position="295"/>
    </location>
</feature>
<dbReference type="InterPro" id="IPR027417">
    <property type="entry name" value="P-loop_NTPase"/>
</dbReference>
<evidence type="ECO:0000256" key="1">
    <source>
        <dbReference type="ARBA" id="ARBA00004370"/>
    </source>
</evidence>
<evidence type="ECO:0000256" key="7">
    <source>
        <dbReference type="ARBA" id="ARBA00022989"/>
    </source>
</evidence>
<dbReference type="CDD" id="cd03250">
    <property type="entry name" value="ABCC_MRP_domain1"/>
    <property type="match status" value="1"/>
</dbReference>
<feature type="transmembrane region" description="Helical" evidence="9">
    <location>
        <begin position="427"/>
        <end position="446"/>
    </location>
</feature>
<dbReference type="Pfam" id="PF00664">
    <property type="entry name" value="ABC_membrane"/>
    <property type="match status" value="2"/>
</dbReference>
<evidence type="ECO:0000313" key="12">
    <source>
        <dbReference type="EMBL" id="GAA5812926.1"/>
    </source>
</evidence>
<feature type="transmembrane region" description="Helical" evidence="9">
    <location>
        <begin position="947"/>
        <end position="964"/>
    </location>
</feature>
<feature type="transmembrane region" description="Helical" evidence="9">
    <location>
        <begin position="1479"/>
        <end position="1497"/>
    </location>
</feature>
<dbReference type="PANTHER" id="PTHR24223:SF353">
    <property type="entry name" value="ABC TRANSPORTER ATP-BINDING PROTEIN_PERMEASE VMR1-RELATED"/>
    <property type="match status" value="1"/>
</dbReference>
<evidence type="ECO:0000256" key="4">
    <source>
        <dbReference type="ARBA" id="ARBA00022737"/>
    </source>
</evidence>
<feature type="domain" description="ABC transporter" evidence="10">
    <location>
        <begin position="1013"/>
        <end position="1255"/>
    </location>
</feature>
<feature type="transmembrane region" description="Helical" evidence="9">
    <location>
        <begin position="1593"/>
        <end position="1613"/>
    </location>
</feature>
<feature type="transmembrane region" description="Helical" evidence="9">
    <location>
        <begin position="730"/>
        <end position="748"/>
    </location>
</feature>
<dbReference type="PANTHER" id="PTHR24223">
    <property type="entry name" value="ATP-BINDING CASSETTE SUB-FAMILY C"/>
    <property type="match status" value="1"/>
</dbReference>
<feature type="transmembrane region" description="Helical" evidence="9">
    <location>
        <begin position="28"/>
        <end position="48"/>
    </location>
</feature>
<feature type="transmembrane region" description="Helical" evidence="9">
    <location>
        <begin position="690"/>
        <end position="710"/>
    </location>
</feature>
<keyword evidence="13" id="KW-1185">Reference proteome</keyword>
<feature type="transmembrane region" description="Helical" evidence="9">
    <location>
        <begin position="550"/>
        <end position="571"/>
    </location>
</feature>
<evidence type="ECO:0000256" key="9">
    <source>
        <dbReference type="SAM" id="Phobius"/>
    </source>
</evidence>
<comment type="subcellular location">
    <subcellularLocation>
        <location evidence="1">Membrane</location>
    </subcellularLocation>
</comment>
<feature type="transmembrane region" description="Helical" evidence="9">
    <location>
        <begin position="514"/>
        <end position="538"/>
    </location>
</feature>
<feature type="transmembrane region" description="Helical" evidence="9">
    <location>
        <begin position="815"/>
        <end position="834"/>
    </location>
</feature>
<keyword evidence="6" id="KW-0067">ATP-binding</keyword>
<feature type="transmembrane region" description="Helical" evidence="9">
    <location>
        <begin position="1503"/>
        <end position="1522"/>
    </location>
</feature>
<name>A0ABP9Z1E5_9FUNG</name>
<feature type="transmembrane region" description="Helical" evidence="9">
    <location>
        <begin position="840"/>
        <end position="858"/>
    </location>
</feature>
<evidence type="ECO:0000259" key="11">
    <source>
        <dbReference type="PROSITE" id="PS50929"/>
    </source>
</evidence>
<dbReference type="SUPFAM" id="SSF52540">
    <property type="entry name" value="P-loop containing nucleoside triphosphate hydrolases"/>
    <property type="match status" value="2"/>
</dbReference>
<organism evidence="12 13">
    <name type="scientific">Mucor flavus</name>
    <dbReference type="NCBI Taxonomy" id="439312"/>
    <lineage>
        <taxon>Eukaryota</taxon>
        <taxon>Fungi</taxon>
        <taxon>Fungi incertae sedis</taxon>
        <taxon>Mucoromycota</taxon>
        <taxon>Mucoromycotina</taxon>
        <taxon>Mucoromycetes</taxon>
        <taxon>Mucorales</taxon>
        <taxon>Mucorineae</taxon>
        <taxon>Mucoraceae</taxon>
        <taxon>Mucor</taxon>
    </lineage>
</organism>
<dbReference type="InterPro" id="IPR017871">
    <property type="entry name" value="ABC_transporter-like_CS"/>
</dbReference>
<dbReference type="Gene3D" id="3.40.50.300">
    <property type="entry name" value="P-loop containing nucleotide triphosphate hydrolases"/>
    <property type="match status" value="2"/>
</dbReference>
<dbReference type="CDD" id="cd18604">
    <property type="entry name" value="ABC_6TM_VMR1_D2_like"/>
    <property type="match status" value="1"/>
</dbReference>
<protein>
    <submittedName>
        <fullName evidence="12">Uncharacterized protein</fullName>
    </submittedName>
</protein>
<dbReference type="PROSITE" id="PS50929">
    <property type="entry name" value="ABC_TM1F"/>
    <property type="match status" value="2"/>
</dbReference>
<dbReference type="InterPro" id="IPR004277">
    <property type="entry name" value="PSS"/>
</dbReference>
<evidence type="ECO:0000256" key="5">
    <source>
        <dbReference type="ARBA" id="ARBA00022741"/>
    </source>
</evidence>
<feature type="transmembrane region" description="Helical" evidence="9">
    <location>
        <begin position="60"/>
        <end position="79"/>
    </location>
</feature>
<keyword evidence="8 9" id="KW-0472">Membrane</keyword>
<dbReference type="InterPro" id="IPR003593">
    <property type="entry name" value="AAA+_ATPase"/>
</dbReference>